<proteinExistence type="predicted"/>
<dbReference type="RefSeq" id="WP_109984949.1">
    <property type="nucleotide sequence ID" value="NZ_QGTD01000013.1"/>
</dbReference>
<evidence type="ECO:0008006" key="3">
    <source>
        <dbReference type="Google" id="ProtNLM"/>
    </source>
</evidence>
<evidence type="ECO:0000313" key="1">
    <source>
        <dbReference type="EMBL" id="PWU67589.1"/>
    </source>
</evidence>
<comment type="caution">
    <text evidence="1">The sequence shown here is derived from an EMBL/GenBank/DDBJ whole genome shotgun (WGS) entry which is preliminary data.</text>
</comment>
<keyword evidence="2" id="KW-1185">Reference proteome</keyword>
<dbReference type="EMBL" id="QGTD01000013">
    <property type="protein sequence ID" value="PWU67589.1"/>
    <property type="molecule type" value="Genomic_DNA"/>
</dbReference>
<organism evidence="1 2">
    <name type="scientific">Gracilibacillus dipsosauri</name>
    <dbReference type="NCBI Taxonomy" id="178340"/>
    <lineage>
        <taxon>Bacteria</taxon>
        <taxon>Bacillati</taxon>
        <taxon>Bacillota</taxon>
        <taxon>Bacilli</taxon>
        <taxon>Bacillales</taxon>
        <taxon>Bacillaceae</taxon>
        <taxon>Gracilibacillus</taxon>
    </lineage>
</organism>
<sequence>MEHSKISLTSSEIAAIWTAYMNDSMAVCVLSHMIKYMEDEDLKGPVQTSLNMAKKHVEELKQYFQKENLATPVGFTEDDVDLDAPQLSTDTFGLTYVTQMARVGMVAYSGYVSMSVRADIRNHFIEGLRETSLLYDEAIQVALEKGILGRAPYIETTKEIDFIDNKSYLSGLGIFKQKRPLNAVEISHLYLNSMTNSVGVKLCIAFAQTTNNPEVRDYMLKGKEIAKKHLKKFAETLLDGDIETPHLPDYAIMNSTTPTFSDKLLMFQMSLLSAAGMGNYSTAASASQRSDLVLSYEKLSMEIALFAKKGLDIMIKNNWLEQPPGTLDRNKISKKSTNQPSN</sequence>
<gene>
    <name evidence="1" type="ORF">DLJ74_14090</name>
</gene>
<accession>A0A317L171</accession>
<dbReference type="AlphaFoldDB" id="A0A317L171"/>
<dbReference type="OrthoDB" id="1675670at2"/>
<dbReference type="Proteomes" id="UP000245624">
    <property type="component" value="Unassembled WGS sequence"/>
</dbReference>
<name>A0A317L171_9BACI</name>
<dbReference type="InterPro" id="IPR012347">
    <property type="entry name" value="Ferritin-like"/>
</dbReference>
<dbReference type="Pfam" id="PF11553">
    <property type="entry name" value="DUF3231"/>
    <property type="match status" value="2"/>
</dbReference>
<protein>
    <recommendedName>
        <fullName evidence="3">DUF3231 domain-containing protein</fullName>
    </recommendedName>
</protein>
<evidence type="ECO:0000313" key="2">
    <source>
        <dbReference type="Proteomes" id="UP000245624"/>
    </source>
</evidence>
<reference evidence="1 2" key="1">
    <citation type="submission" date="2018-05" db="EMBL/GenBank/DDBJ databases">
        <title>Genomic analysis of Gracilibacillus dipsosauri DD1 reveals novel features of a salt-tolerant amylase.</title>
        <authorList>
            <person name="Deutch C.E."/>
            <person name="Yang S."/>
        </authorList>
    </citation>
    <scope>NUCLEOTIDE SEQUENCE [LARGE SCALE GENOMIC DNA]</scope>
    <source>
        <strain evidence="1 2">DD1</strain>
    </source>
</reference>
<dbReference type="InterPro" id="IPR021617">
    <property type="entry name" value="DUF3231"/>
</dbReference>
<dbReference type="Gene3D" id="1.20.1260.10">
    <property type="match status" value="2"/>
</dbReference>